<comment type="caution">
    <text evidence="2">The sequence shown here is derived from an EMBL/GenBank/DDBJ whole genome shotgun (WGS) entry which is preliminary data.</text>
</comment>
<protein>
    <submittedName>
        <fullName evidence="2">Uncharacterized protein</fullName>
    </submittedName>
</protein>
<evidence type="ECO:0000313" key="2">
    <source>
        <dbReference type="EMBL" id="PQO44093.1"/>
    </source>
</evidence>
<dbReference type="PANTHER" id="PTHR41244:SF1">
    <property type="entry name" value="GLYCOSYLTRANSFERASE"/>
    <property type="match status" value="1"/>
</dbReference>
<dbReference type="EMBL" id="PUHZ01000021">
    <property type="protein sequence ID" value="PQO44093.1"/>
    <property type="molecule type" value="Genomic_DNA"/>
</dbReference>
<dbReference type="Pfam" id="PF14307">
    <property type="entry name" value="Glyco_tran_WbsX"/>
    <property type="match status" value="1"/>
</dbReference>
<sequence length="349" mass="40104">MKRLLACCSLFFLLLGFGSLHAAEPDRDLVLAYYYPWYLKGDWSRHGYFGEPTLGNYGTDDPQIAEQHIRWGEAAGLDGFVVSWGGPQDMTDKHFRAGYLKAQNSVDLKYAFIYESLGRLDAVDGETNERVDFSKRRVVRRFQEDLAYLNKQFCGDDRYLKIDGRPVIVLYVTRTFRNLDAKLLAQIQQAAGQQFYFIADEPFILGEQKDPATAENGLRDAQPLFDAYTAYNMFESDLVKEGEPAVNYMRREALPVFQSWSAETVFCPTLMPKYHDFRGKRTLTGTPEDYKKMIAMMQDLPKKKVGHGINAIYLITSWNEWWEGTTIEPDTTDGEAFLKANRDAFGRER</sequence>
<accession>A0A2S8GI15</accession>
<dbReference type="InterPro" id="IPR032719">
    <property type="entry name" value="WbsX"/>
</dbReference>
<dbReference type="Gene3D" id="3.20.20.80">
    <property type="entry name" value="Glycosidases"/>
    <property type="match status" value="1"/>
</dbReference>
<dbReference type="OrthoDB" id="9816564at2"/>
<gene>
    <name evidence="2" type="ORF">C5Y93_21390</name>
</gene>
<feature type="signal peptide" evidence="1">
    <location>
        <begin position="1"/>
        <end position="22"/>
    </location>
</feature>
<organism evidence="2 3">
    <name type="scientific">Blastopirellula marina</name>
    <dbReference type="NCBI Taxonomy" id="124"/>
    <lineage>
        <taxon>Bacteria</taxon>
        <taxon>Pseudomonadati</taxon>
        <taxon>Planctomycetota</taxon>
        <taxon>Planctomycetia</taxon>
        <taxon>Pirellulales</taxon>
        <taxon>Pirellulaceae</taxon>
        <taxon>Blastopirellula</taxon>
    </lineage>
</organism>
<feature type="chain" id="PRO_5015412272" evidence="1">
    <location>
        <begin position="23"/>
        <end position="349"/>
    </location>
</feature>
<name>A0A2S8GI15_9BACT</name>
<dbReference type="Proteomes" id="UP000237819">
    <property type="component" value="Unassembled WGS sequence"/>
</dbReference>
<dbReference type="PANTHER" id="PTHR41244">
    <property type="entry name" value="RHAMNAN SYNTHESIS F"/>
    <property type="match status" value="1"/>
</dbReference>
<keyword evidence="1" id="KW-0732">Signal</keyword>
<dbReference type="RefSeq" id="WP_105337492.1">
    <property type="nucleotide sequence ID" value="NZ_PUHZ01000021.1"/>
</dbReference>
<evidence type="ECO:0000256" key="1">
    <source>
        <dbReference type="SAM" id="SignalP"/>
    </source>
</evidence>
<evidence type="ECO:0000313" key="3">
    <source>
        <dbReference type="Proteomes" id="UP000237819"/>
    </source>
</evidence>
<dbReference type="AlphaFoldDB" id="A0A2S8GI15"/>
<reference evidence="2 3" key="1">
    <citation type="submission" date="2018-02" db="EMBL/GenBank/DDBJ databases">
        <title>Comparative genomes isolates from brazilian mangrove.</title>
        <authorList>
            <person name="Araujo J.E."/>
            <person name="Taketani R.G."/>
            <person name="Silva M.C.P."/>
            <person name="Loureco M.V."/>
            <person name="Andreote F.D."/>
        </authorList>
    </citation>
    <scope>NUCLEOTIDE SEQUENCE [LARGE SCALE GENOMIC DNA]</scope>
    <source>
        <strain evidence="2 3">Nap-Phe MGV</strain>
    </source>
</reference>
<proteinExistence type="predicted"/>